<dbReference type="EMBL" id="BAAAYK010000038">
    <property type="protein sequence ID" value="GAA3358688.1"/>
    <property type="molecule type" value="Genomic_DNA"/>
</dbReference>
<feature type="region of interest" description="Disordered" evidence="4">
    <location>
        <begin position="337"/>
        <end position="362"/>
    </location>
</feature>
<dbReference type="PROSITE" id="PS01124">
    <property type="entry name" value="HTH_ARAC_FAMILY_2"/>
    <property type="match status" value="1"/>
</dbReference>
<dbReference type="Proteomes" id="UP001500483">
    <property type="component" value="Unassembled WGS sequence"/>
</dbReference>
<dbReference type="InterPro" id="IPR032687">
    <property type="entry name" value="AraC-type_N"/>
</dbReference>
<evidence type="ECO:0000256" key="2">
    <source>
        <dbReference type="ARBA" id="ARBA00023125"/>
    </source>
</evidence>
<evidence type="ECO:0000256" key="1">
    <source>
        <dbReference type="ARBA" id="ARBA00023015"/>
    </source>
</evidence>
<keyword evidence="2" id="KW-0238">DNA-binding</keyword>
<reference evidence="7" key="1">
    <citation type="journal article" date="2019" name="Int. J. Syst. Evol. Microbiol.">
        <title>The Global Catalogue of Microorganisms (GCM) 10K type strain sequencing project: providing services to taxonomists for standard genome sequencing and annotation.</title>
        <authorList>
            <consortium name="The Broad Institute Genomics Platform"/>
            <consortium name="The Broad Institute Genome Sequencing Center for Infectious Disease"/>
            <person name="Wu L."/>
            <person name="Ma J."/>
        </authorList>
    </citation>
    <scope>NUCLEOTIDE SEQUENCE [LARGE SCALE GENOMIC DNA]</scope>
    <source>
        <strain evidence="7">JCM 9687</strain>
    </source>
</reference>
<dbReference type="PANTHER" id="PTHR47894:SF4">
    <property type="entry name" value="HTH-TYPE TRANSCRIPTIONAL REGULATOR GADX"/>
    <property type="match status" value="1"/>
</dbReference>
<keyword evidence="3" id="KW-0804">Transcription</keyword>
<dbReference type="Pfam" id="PF12625">
    <property type="entry name" value="Arabinose_bd"/>
    <property type="match status" value="1"/>
</dbReference>
<proteinExistence type="predicted"/>
<dbReference type="InterPro" id="IPR009057">
    <property type="entry name" value="Homeodomain-like_sf"/>
</dbReference>
<dbReference type="SMART" id="SM00342">
    <property type="entry name" value="HTH_ARAC"/>
    <property type="match status" value="1"/>
</dbReference>
<keyword evidence="1" id="KW-0805">Transcription regulation</keyword>
<gene>
    <name evidence="6" type="ORF">GCM10020366_31710</name>
</gene>
<name>A0ABP6RTA3_9PSEU</name>
<keyword evidence="7" id="KW-1185">Reference proteome</keyword>
<feature type="compositionally biased region" description="Polar residues" evidence="4">
    <location>
        <begin position="343"/>
        <end position="362"/>
    </location>
</feature>
<comment type="caution">
    <text evidence="6">The sequence shown here is derived from an EMBL/GenBank/DDBJ whole genome shotgun (WGS) entry which is preliminary data.</text>
</comment>
<protein>
    <submittedName>
        <fullName evidence="6">AraC family transcriptional regulator</fullName>
    </submittedName>
</protein>
<organism evidence="6 7">
    <name type="scientific">Saccharopolyspora gregorii</name>
    <dbReference type="NCBI Taxonomy" id="33914"/>
    <lineage>
        <taxon>Bacteria</taxon>
        <taxon>Bacillati</taxon>
        <taxon>Actinomycetota</taxon>
        <taxon>Actinomycetes</taxon>
        <taxon>Pseudonocardiales</taxon>
        <taxon>Pseudonocardiaceae</taxon>
        <taxon>Saccharopolyspora</taxon>
    </lineage>
</organism>
<sequence length="362" mass="39107">MTLDDMTVIRSAGLRGFRATVAELGGDAEHYARTAGLPTAALDTDDLLVPERALVTTLETAAADLHRPDLGLRIAARQDLGMLGPLALAIRNSPTIGDALECATRYLFVHARALTITLDDDPRGTPGIAALRYELPPGAPTSSQAIDLGLGFLHRAITFLAAGRYGLRTAELPHTPAAPLHVYEEFFGAPITTGAPAALLRLPRSLTTRPLTGADERVRQLALAYLAERTPGESADLTTRVRSVLTQALGTTPPEIGAIAHLINLHPRTLQRRLRDEGTTFAALLDDARRHAAHRYLTSTDLPLGRIAALLGLSEQSALSRCCRRWWHTTPSDMRRVARSHENVAQGQATTPTATHTRSPRR</sequence>
<dbReference type="SUPFAM" id="SSF46689">
    <property type="entry name" value="Homeodomain-like"/>
    <property type="match status" value="1"/>
</dbReference>
<dbReference type="Pfam" id="PF12833">
    <property type="entry name" value="HTH_18"/>
    <property type="match status" value="1"/>
</dbReference>
<evidence type="ECO:0000313" key="7">
    <source>
        <dbReference type="Proteomes" id="UP001500483"/>
    </source>
</evidence>
<feature type="domain" description="HTH araC/xylS-type" evidence="5">
    <location>
        <begin position="239"/>
        <end position="337"/>
    </location>
</feature>
<dbReference type="PANTHER" id="PTHR47894">
    <property type="entry name" value="HTH-TYPE TRANSCRIPTIONAL REGULATOR GADX"/>
    <property type="match status" value="1"/>
</dbReference>
<accession>A0ABP6RTA3</accession>
<dbReference type="Gene3D" id="1.10.10.60">
    <property type="entry name" value="Homeodomain-like"/>
    <property type="match status" value="1"/>
</dbReference>
<evidence type="ECO:0000256" key="4">
    <source>
        <dbReference type="SAM" id="MobiDB-lite"/>
    </source>
</evidence>
<evidence type="ECO:0000256" key="3">
    <source>
        <dbReference type="ARBA" id="ARBA00023163"/>
    </source>
</evidence>
<evidence type="ECO:0000313" key="6">
    <source>
        <dbReference type="EMBL" id="GAA3358688.1"/>
    </source>
</evidence>
<evidence type="ECO:0000259" key="5">
    <source>
        <dbReference type="PROSITE" id="PS01124"/>
    </source>
</evidence>
<dbReference type="InterPro" id="IPR018060">
    <property type="entry name" value="HTH_AraC"/>
</dbReference>